<dbReference type="Proteomes" id="UP000326924">
    <property type="component" value="Unassembled WGS sequence"/>
</dbReference>
<organism evidence="2 3">
    <name type="scientific">Sphaerosporella brunnea</name>
    <dbReference type="NCBI Taxonomy" id="1250544"/>
    <lineage>
        <taxon>Eukaryota</taxon>
        <taxon>Fungi</taxon>
        <taxon>Dikarya</taxon>
        <taxon>Ascomycota</taxon>
        <taxon>Pezizomycotina</taxon>
        <taxon>Pezizomycetes</taxon>
        <taxon>Pezizales</taxon>
        <taxon>Pyronemataceae</taxon>
        <taxon>Sphaerosporella</taxon>
    </lineage>
</organism>
<comment type="caution">
    <text evidence="2">The sequence shown here is derived from an EMBL/GenBank/DDBJ whole genome shotgun (WGS) entry which is preliminary data.</text>
</comment>
<evidence type="ECO:0000313" key="3">
    <source>
        <dbReference type="Proteomes" id="UP000326924"/>
    </source>
</evidence>
<keyword evidence="1" id="KW-0175">Coiled coil</keyword>
<feature type="coiled-coil region" evidence="1">
    <location>
        <begin position="54"/>
        <end position="98"/>
    </location>
</feature>
<evidence type="ECO:0000256" key="1">
    <source>
        <dbReference type="SAM" id="Coils"/>
    </source>
</evidence>
<dbReference type="InParanoid" id="A0A5J5F730"/>
<gene>
    <name evidence="2" type="ORF">FN846DRAFT_306049</name>
</gene>
<sequence>MHRWTIPSNVPLGDCPPPVTYGREIYRQDCFKIDTQYASSLPRFVGEPFAAYYQRLQQVELLKLQEKRDEAEELREKRGRIERQLESRERAMEELERTLGLPLSNRGRSDPLNIIPRRTADQTIRASFPTLRPCKQGQTNFCHILSASRQSIPRRRGIASRILRALTSISITLLSLPNGLYTFCAQRDQIINSWIKNPGITISHSDKHRLEKAANEAVKDQISEMHWLRAECADSFPFG</sequence>
<protein>
    <submittedName>
        <fullName evidence="2">Uncharacterized protein</fullName>
    </submittedName>
</protein>
<proteinExistence type="predicted"/>
<evidence type="ECO:0000313" key="2">
    <source>
        <dbReference type="EMBL" id="KAA8912401.1"/>
    </source>
</evidence>
<keyword evidence="3" id="KW-1185">Reference proteome</keyword>
<dbReference type="AlphaFoldDB" id="A0A5J5F730"/>
<accession>A0A5J5F730</accession>
<reference evidence="2 3" key="1">
    <citation type="submission" date="2019-09" db="EMBL/GenBank/DDBJ databases">
        <title>Draft genome of the ectomycorrhizal ascomycete Sphaerosporella brunnea.</title>
        <authorList>
            <consortium name="DOE Joint Genome Institute"/>
            <person name="Benucci G.M."/>
            <person name="Marozzi G."/>
            <person name="Antonielli L."/>
            <person name="Sanchez S."/>
            <person name="Marco P."/>
            <person name="Wang X."/>
            <person name="Falini L.B."/>
            <person name="Barry K."/>
            <person name="Haridas S."/>
            <person name="Lipzen A."/>
            <person name="Labutti K."/>
            <person name="Grigoriev I.V."/>
            <person name="Murat C."/>
            <person name="Martin F."/>
            <person name="Albertini E."/>
            <person name="Donnini D."/>
            <person name="Bonito G."/>
        </authorList>
    </citation>
    <scope>NUCLEOTIDE SEQUENCE [LARGE SCALE GENOMIC DNA]</scope>
    <source>
        <strain evidence="2 3">Sb_GMNB300</strain>
    </source>
</reference>
<dbReference type="EMBL" id="VXIS01000024">
    <property type="protein sequence ID" value="KAA8912401.1"/>
    <property type="molecule type" value="Genomic_DNA"/>
</dbReference>
<name>A0A5J5F730_9PEZI</name>